<dbReference type="NCBIfam" id="NF008589">
    <property type="entry name" value="PRK11556.1"/>
    <property type="match status" value="1"/>
</dbReference>
<dbReference type="GO" id="GO:0015562">
    <property type="term" value="F:efflux transmembrane transporter activity"/>
    <property type="evidence" value="ECO:0007669"/>
    <property type="project" value="TreeGrafter"/>
</dbReference>
<dbReference type="InterPro" id="IPR006143">
    <property type="entry name" value="RND_pump_MFP"/>
</dbReference>
<feature type="compositionally biased region" description="Pro residues" evidence="7">
    <location>
        <begin position="1"/>
        <end position="10"/>
    </location>
</feature>
<dbReference type="Pfam" id="PF25944">
    <property type="entry name" value="Beta-barrel_RND"/>
    <property type="match status" value="1"/>
</dbReference>
<evidence type="ECO:0000259" key="8">
    <source>
        <dbReference type="Pfam" id="PF25876"/>
    </source>
</evidence>
<evidence type="ECO:0000259" key="9">
    <source>
        <dbReference type="Pfam" id="PF25917"/>
    </source>
</evidence>
<dbReference type="Proteomes" id="UP000315700">
    <property type="component" value="Chromosome"/>
</dbReference>
<dbReference type="AlphaFoldDB" id="A0A517SCA9"/>
<evidence type="ECO:0000256" key="6">
    <source>
        <dbReference type="ARBA" id="ARBA00023136"/>
    </source>
</evidence>
<dbReference type="Gene3D" id="1.10.287.470">
    <property type="entry name" value="Helix hairpin bin"/>
    <property type="match status" value="1"/>
</dbReference>
<feature type="compositionally biased region" description="Basic and acidic residues" evidence="7">
    <location>
        <begin position="11"/>
        <end position="29"/>
    </location>
</feature>
<keyword evidence="3" id="KW-0813">Transport</keyword>
<dbReference type="PANTHER" id="PTHR30469:SF12">
    <property type="entry name" value="MULTIDRUG RESISTANCE PROTEIN MDTA"/>
    <property type="match status" value="1"/>
</dbReference>
<dbReference type="SUPFAM" id="SSF111369">
    <property type="entry name" value="HlyD-like secretion proteins"/>
    <property type="match status" value="1"/>
</dbReference>
<evidence type="ECO:0000256" key="3">
    <source>
        <dbReference type="ARBA" id="ARBA00022448"/>
    </source>
</evidence>
<dbReference type="InterPro" id="IPR058627">
    <property type="entry name" value="MdtA-like_C"/>
</dbReference>
<feature type="region of interest" description="Disordered" evidence="7">
    <location>
        <begin position="380"/>
        <end position="402"/>
    </location>
</feature>
<dbReference type="FunCoup" id="A0A517SCA9">
    <property type="interactions" value="166"/>
</dbReference>
<feature type="region of interest" description="Disordered" evidence="7">
    <location>
        <begin position="416"/>
        <end position="458"/>
    </location>
</feature>
<evidence type="ECO:0000256" key="4">
    <source>
        <dbReference type="ARBA" id="ARBA00022475"/>
    </source>
</evidence>
<feature type="domain" description="Multidrug resistance protein MdtA-like alpha-helical hairpin" evidence="8">
    <location>
        <begin position="157"/>
        <end position="225"/>
    </location>
</feature>
<protein>
    <submittedName>
        <fullName evidence="12">Multidrug resistance protein MdtA</fullName>
    </submittedName>
</protein>
<evidence type="ECO:0000256" key="2">
    <source>
        <dbReference type="ARBA" id="ARBA00009477"/>
    </source>
</evidence>
<name>A0A517SCA9_9PLAN</name>
<evidence type="ECO:0000256" key="7">
    <source>
        <dbReference type="SAM" id="MobiDB-lite"/>
    </source>
</evidence>
<evidence type="ECO:0000313" key="12">
    <source>
        <dbReference type="EMBL" id="QDT53761.1"/>
    </source>
</evidence>
<dbReference type="Gene3D" id="2.40.420.20">
    <property type="match status" value="1"/>
</dbReference>
<dbReference type="InterPro" id="IPR058626">
    <property type="entry name" value="MdtA-like_b-barrel"/>
</dbReference>
<evidence type="ECO:0000259" key="11">
    <source>
        <dbReference type="Pfam" id="PF25967"/>
    </source>
</evidence>
<dbReference type="RefSeq" id="WP_145029229.1">
    <property type="nucleotide sequence ID" value="NZ_CP036271.1"/>
</dbReference>
<reference evidence="12 13" key="1">
    <citation type="submission" date="2019-02" db="EMBL/GenBank/DDBJ databases">
        <title>Deep-cultivation of Planctomycetes and their phenomic and genomic characterization uncovers novel biology.</title>
        <authorList>
            <person name="Wiegand S."/>
            <person name="Jogler M."/>
            <person name="Boedeker C."/>
            <person name="Pinto D."/>
            <person name="Vollmers J."/>
            <person name="Rivas-Marin E."/>
            <person name="Kohn T."/>
            <person name="Peeters S.H."/>
            <person name="Heuer A."/>
            <person name="Rast P."/>
            <person name="Oberbeckmann S."/>
            <person name="Bunk B."/>
            <person name="Jeske O."/>
            <person name="Meyerdierks A."/>
            <person name="Storesund J.E."/>
            <person name="Kallscheuer N."/>
            <person name="Luecker S."/>
            <person name="Lage O.M."/>
            <person name="Pohl T."/>
            <person name="Merkel B.J."/>
            <person name="Hornburger P."/>
            <person name="Mueller R.-W."/>
            <person name="Bruemmer F."/>
            <person name="Labrenz M."/>
            <person name="Spormann A.M."/>
            <person name="Op den Camp H."/>
            <person name="Overmann J."/>
            <person name="Amann R."/>
            <person name="Jetten M.S.M."/>
            <person name="Mascher T."/>
            <person name="Medema M.H."/>
            <person name="Devos D.P."/>
            <person name="Kaster A.-K."/>
            <person name="Ovreas L."/>
            <person name="Rohde M."/>
            <person name="Galperin M.Y."/>
            <person name="Jogler C."/>
        </authorList>
    </citation>
    <scope>NUCLEOTIDE SEQUENCE [LARGE SCALE GENOMIC DNA]</scope>
    <source>
        <strain evidence="12 13">Pan44</strain>
    </source>
</reference>
<evidence type="ECO:0000256" key="1">
    <source>
        <dbReference type="ARBA" id="ARBA00004236"/>
    </source>
</evidence>
<dbReference type="InterPro" id="IPR058624">
    <property type="entry name" value="MdtA-like_HH"/>
</dbReference>
<feature type="region of interest" description="Disordered" evidence="7">
    <location>
        <begin position="1"/>
        <end position="33"/>
    </location>
</feature>
<dbReference type="Pfam" id="PF25967">
    <property type="entry name" value="RND-MFP_C"/>
    <property type="match status" value="1"/>
</dbReference>
<feature type="domain" description="Multidrug resistance protein MdtA-like C-terminal permuted SH3" evidence="11">
    <location>
        <begin position="350"/>
        <end position="411"/>
    </location>
</feature>
<feature type="compositionally biased region" description="Polar residues" evidence="7">
    <location>
        <begin position="385"/>
        <end position="398"/>
    </location>
</feature>
<dbReference type="Gene3D" id="2.40.50.100">
    <property type="match status" value="1"/>
</dbReference>
<keyword evidence="13" id="KW-1185">Reference proteome</keyword>
<proteinExistence type="inferred from homology"/>
<comment type="subcellular location">
    <subcellularLocation>
        <location evidence="1">Cell membrane</location>
    </subcellularLocation>
</comment>
<sequence length="458" mass="49497">MKSPTAPPPMAEHKPVIESKSSGDARPAWERLTPPLPAAPPTVAGRIIRWTILLVMIGAGWKYFPVWWPWVQARLPGRAAGPGAPPARVTPVIVAPVLKRDMELYLNGLGTVTALNTVTVRSRVEGEIVNIAFQEGQMVEQGDLLAEIDPRPFERQRDQAKGALARDQASLDLAKLNLKRQDELLKSNATTQAQYDQQFGMVAQAAAVVETNRAVLENAELQLQYCRITAPISGRVGLKLVDRGNMVRANDPNGIVVITQLEPIGVVFTIPQDEIPRVQKRIRDSKELPVEAYDRDFRTQLATGKLLAIDNQVDATTGTLRLKAEFKNANGVLFPNQFVNARLTVETVRNAYVVPSAAVQRGPEGPFVYIATAGNTAERRPVVTGPSQGNETSIQTGLSPGDMVITDGVDKLQPTEPWTKISYRGAKTADARPEVAPSGAGNKGGAGAARPVAEKGKA</sequence>
<dbReference type="NCBIfam" id="TIGR01730">
    <property type="entry name" value="RND_mfp"/>
    <property type="match status" value="1"/>
</dbReference>
<evidence type="ECO:0000313" key="13">
    <source>
        <dbReference type="Proteomes" id="UP000315700"/>
    </source>
</evidence>
<feature type="domain" description="Multidrug resistance protein MdtA-like barrel-sandwich hybrid" evidence="9">
    <location>
        <begin position="116"/>
        <end position="259"/>
    </location>
</feature>
<comment type="similarity">
    <text evidence="2">Belongs to the membrane fusion protein (MFP) (TC 8.A.1) family.</text>
</comment>
<keyword evidence="6" id="KW-0472">Membrane</keyword>
<keyword evidence="4" id="KW-1003">Cell membrane</keyword>
<evidence type="ECO:0000259" key="10">
    <source>
        <dbReference type="Pfam" id="PF25944"/>
    </source>
</evidence>
<organism evidence="12 13">
    <name type="scientific">Caulifigura coniformis</name>
    <dbReference type="NCBI Taxonomy" id="2527983"/>
    <lineage>
        <taxon>Bacteria</taxon>
        <taxon>Pseudomonadati</taxon>
        <taxon>Planctomycetota</taxon>
        <taxon>Planctomycetia</taxon>
        <taxon>Planctomycetales</taxon>
        <taxon>Planctomycetaceae</taxon>
        <taxon>Caulifigura</taxon>
    </lineage>
</organism>
<feature type="domain" description="Multidrug resistance protein MdtA-like beta-barrel" evidence="10">
    <location>
        <begin position="263"/>
        <end position="346"/>
    </location>
</feature>
<dbReference type="InterPro" id="IPR058625">
    <property type="entry name" value="MdtA-like_BSH"/>
</dbReference>
<dbReference type="InParanoid" id="A0A517SCA9"/>
<dbReference type="Pfam" id="PF25876">
    <property type="entry name" value="HH_MFP_RND"/>
    <property type="match status" value="1"/>
</dbReference>
<evidence type="ECO:0000256" key="5">
    <source>
        <dbReference type="ARBA" id="ARBA00022519"/>
    </source>
</evidence>
<dbReference type="PANTHER" id="PTHR30469">
    <property type="entry name" value="MULTIDRUG RESISTANCE PROTEIN MDTA"/>
    <property type="match status" value="1"/>
</dbReference>
<dbReference type="EMBL" id="CP036271">
    <property type="protein sequence ID" value="QDT53761.1"/>
    <property type="molecule type" value="Genomic_DNA"/>
</dbReference>
<keyword evidence="5" id="KW-0997">Cell inner membrane</keyword>
<dbReference type="KEGG" id="ccos:Pan44_17840"/>
<accession>A0A517SCA9</accession>
<dbReference type="Gene3D" id="2.40.30.170">
    <property type="match status" value="1"/>
</dbReference>
<dbReference type="OrthoDB" id="9816569at2"/>
<dbReference type="Pfam" id="PF25917">
    <property type="entry name" value="BSH_RND"/>
    <property type="match status" value="1"/>
</dbReference>
<gene>
    <name evidence="12" type="primary">mdtA_2</name>
    <name evidence="12" type="ORF">Pan44_17840</name>
</gene>
<dbReference type="GO" id="GO:1990281">
    <property type="term" value="C:efflux pump complex"/>
    <property type="evidence" value="ECO:0007669"/>
    <property type="project" value="TreeGrafter"/>
</dbReference>